<dbReference type="Proteomes" id="UP000319335">
    <property type="component" value="Unassembled WGS sequence"/>
</dbReference>
<keyword evidence="12" id="KW-1185">Reference proteome</keyword>
<dbReference type="GO" id="GO:0005737">
    <property type="term" value="C:cytoplasm"/>
    <property type="evidence" value="ECO:0007669"/>
    <property type="project" value="UniProtKB-SubCell"/>
</dbReference>
<comment type="similarity">
    <text evidence="3 9">Belongs to the FKBP-type PPIase family.</text>
</comment>
<proteinExistence type="inferred from homology"/>
<evidence type="ECO:0000256" key="5">
    <source>
        <dbReference type="ARBA" id="ARBA00023110"/>
    </source>
</evidence>
<evidence type="ECO:0000256" key="2">
    <source>
        <dbReference type="ARBA" id="ARBA00004496"/>
    </source>
</evidence>
<evidence type="ECO:0000313" key="12">
    <source>
        <dbReference type="Proteomes" id="UP000319335"/>
    </source>
</evidence>
<dbReference type="PANTHER" id="PTHR47861:SF3">
    <property type="entry name" value="FKBP-TYPE PEPTIDYL-PROLYL CIS-TRANS ISOMERASE SLYD"/>
    <property type="match status" value="1"/>
</dbReference>
<protein>
    <recommendedName>
        <fullName evidence="9">Peptidyl-prolyl cis-trans isomerase</fullName>
        <ecNumber evidence="9">5.2.1.8</ecNumber>
    </recommendedName>
</protein>
<comment type="caution">
    <text evidence="11">The sequence shown here is derived from an EMBL/GenBank/DDBJ whole genome shotgun (WGS) entry which is preliminary data.</text>
</comment>
<dbReference type="InterPro" id="IPR001179">
    <property type="entry name" value="PPIase_FKBP_dom"/>
</dbReference>
<evidence type="ECO:0000256" key="3">
    <source>
        <dbReference type="ARBA" id="ARBA00006577"/>
    </source>
</evidence>
<evidence type="ECO:0000313" key="11">
    <source>
        <dbReference type="EMBL" id="TQD27930.1"/>
    </source>
</evidence>
<dbReference type="PROSITE" id="PS50059">
    <property type="entry name" value="FKBP_PPIASE"/>
    <property type="match status" value="1"/>
</dbReference>
<dbReference type="GO" id="GO:0003755">
    <property type="term" value="F:peptidyl-prolyl cis-trans isomerase activity"/>
    <property type="evidence" value="ECO:0007669"/>
    <property type="project" value="UniProtKB-UniRule"/>
</dbReference>
<comment type="catalytic activity">
    <reaction evidence="1 8 9">
        <text>[protein]-peptidylproline (omega=180) = [protein]-peptidylproline (omega=0)</text>
        <dbReference type="Rhea" id="RHEA:16237"/>
        <dbReference type="Rhea" id="RHEA-COMP:10747"/>
        <dbReference type="Rhea" id="RHEA-COMP:10748"/>
        <dbReference type="ChEBI" id="CHEBI:83833"/>
        <dbReference type="ChEBI" id="CHEBI:83834"/>
        <dbReference type="EC" id="5.2.1.8"/>
    </reaction>
</comment>
<gene>
    <name evidence="11" type="ORF">FKV42_02390</name>
</gene>
<keyword evidence="5 8" id="KW-0697">Rotamase</keyword>
<dbReference type="GO" id="GO:0042026">
    <property type="term" value="P:protein refolding"/>
    <property type="evidence" value="ECO:0007669"/>
    <property type="project" value="UniProtKB-ARBA"/>
</dbReference>
<evidence type="ECO:0000256" key="9">
    <source>
        <dbReference type="RuleBase" id="RU003915"/>
    </source>
</evidence>
<reference evidence="11 12" key="1">
    <citation type="submission" date="2019-06" db="EMBL/GenBank/DDBJ databases">
        <title>Draft genome sequence of Methanolobus vulcani B1d.</title>
        <authorList>
            <person name="Creighbaum A.J."/>
            <person name="Ticak T."/>
            <person name="Hariraju D."/>
            <person name="Arivett B.A."/>
            <person name="Ferguson D.J.Jr."/>
        </authorList>
    </citation>
    <scope>NUCLEOTIDE SEQUENCE [LARGE SCALE GENOMIC DNA]</scope>
    <source>
        <strain evidence="11 12">B1d</strain>
    </source>
</reference>
<dbReference type="EC" id="5.2.1.8" evidence="9"/>
<evidence type="ECO:0000256" key="1">
    <source>
        <dbReference type="ARBA" id="ARBA00000971"/>
    </source>
</evidence>
<keyword evidence="7 8" id="KW-0413">Isomerase</keyword>
<accession>A0A7Z8KQD8</accession>
<dbReference type="PANTHER" id="PTHR47861">
    <property type="entry name" value="FKBP-TYPE PEPTIDYL-PROLYL CIS-TRANS ISOMERASE SLYD"/>
    <property type="match status" value="1"/>
</dbReference>
<dbReference type="SUPFAM" id="SSF54534">
    <property type="entry name" value="FKBP-like"/>
    <property type="match status" value="1"/>
</dbReference>
<evidence type="ECO:0000256" key="8">
    <source>
        <dbReference type="PROSITE-ProRule" id="PRU00277"/>
    </source>
</evidence>
<evidence type="ECO:0000259" key="10">
    <source>
        <dbReference type="PROSITE" id="PS50059"/>
    </source>
</evidence>
<evidence type="ECO:0000256" key="4">
    <source>
        <dbReference type="ARBA" id="ARBA00022490"/>
    </source>
</evidence>
<feature type="domain" description="PPIase FKBP-type" evidence="10">
    <location>
        <begin position="30"/>
        <end position="118"/>
    </location>
</feature>
<evidence type="ECO:0000256" key="7">
    <source>
        <dbReference type="ARBA" id="ARBA00023235"/>
    </source>
</evidence>
<comment type="subcellular location">
    <subcellularLocation>
        <location evidence="2">Cytoplasm</location>
    </subcellularLocation>
</comment>
<dbReference type="RefSeq" id="WP_154808659.1">
    <property type="nucleotide sequence ID" value="NZ_VIAQ01000007.1"/>
</dbReference>
<organism evidence="11 12">
    <name type="scientific">Methanolobus vulcani</name>
    <dbReference type="NCBI Taxonomy" id="38026"/>
    <lineage>
        <taxon>Archaea</taxon>
        <taxon>Methanobacteriati</taxon>
        <taxon>Methanobacteriota</taxon>
        <taxon>Stenosarchaea group</taxon>
        <taxon>Methanomicrobia</taxon>
        <taxon>Methanosarcinales</taxon>
        <taxon>Methanosarcinaceae</taxon>
        <taxon>Methanolobus</taxon>
    </lineage>
</organism>
<dbReference type="OrthoDB" id="8615at2157"/>
<dbReference type="InterPro" id="IPR046357">
    <property type="entry name" value="PPIase_dom_sf"/>
</dbReference>
<evidence type="ECO:0000256" key="6">
    <source>
        <dbReference type="ARBA" id="ARBA00023186"/>
    </source>
</evidence>
<dbReference type="Pfam" id="PF00254">
    <property type="entry name" value="FKBP_C"/>
    <property type="match status" value="1"/>
</dbReference>
<sequence>MKKILFMILVCSLLISGCTESDNVQKVEAGDFVSVNYTGTLNDGTVFDTSIKEVAIEEGIYNSARNYEPLSFIAGTGQRIKGFDDAVIDMEVGDVKTVVIPPEDAYGAYCPELLISVPVEEFQSANITPIIGQKVTSQNQVGVIVNITEQNVTIDCNTRLAGETLTFTIEMVSIEKA</sequence>
<name>A0A7Z8KQD8_9EURY</name>
<keyword evidence="4" id="KW-0963">Cytoplasm</keyword>
<dbReference type="EMBL" id="VIAQ01000007">
    <property type="protein sequence ID" value="TQD27930.1"/>
    <property type="molecule type" value="Genomic_DNA"/>
</dbReference>
<dbReference type="Gene3D" id="3.10.50.40">
    <property type="match status" value="1"/>
</dbReference>
<dbReference type="PROSITE" id="PS51257">
    <property type="entry name" value="PROKAR_LIPOPROTEIN"/>
    <property type="match status" value="1"/>
</dbReference>
<keyword evidence="6" id="KW-0143">Chaperone</keyword>
<dbReference type="AlphaFoldDB" id="A0A7Z8KQD8"/>